<evidence type="ECO:0000313" key="2">
    <source>
        <dbReference type="EMBL" id="KAG7521323.1"/>
    </source>
</evidence>
<sequence>MVPLDASLQFSDEVQVTQDIKYSMEPPLVRCQIHNPIRVKVNFEICFASLDLPAFRGEVAHDCCITFRLTCHKVVEQCRTKTVRETLLCICSTTNCHRPLTEAAHADGGMEPCRLHIQPGGQGDHISEATGPFSRSLKRTPAAQSGSEKATDPDVLPIRERRDCKL</sequence>
<name>A0AAV6SXP2_SOLSE</name>
<evidence type="ECO:0000313" key="3">
    <source>
        <dbReference type="Proteomes" id="UP000693946"/>
    </source>
</evidence>
<dbReference type="Proteomes" id="UP000693946">
    <property type="component" value="Linkage Group LG11"/>
</dbReference>
<evidence type="ECO:0000256" key="1">
    <source>
        <dbReference type="SAM" id="MobiDB-lite"/>
    </source>
</evidence>
<feature type="compositionally biased region" description="Basic and acidic residues" evidence="1">
    <location>
        <begin position="149"/>
        <end position="166"/>
    </location>
</feature>
<dbReference type="EMBL" id="JAGKHQ010000003">
    <property type="protein sequence ID" value="KAG7521323.1"/>
    <property type="molecule type" value="Genomic_DNA"/>
</dbReference>
<dbReference type="AlphaFoldDB" id="A0AAV6SXP2"/>
<accession>A0AAV6SXP2</accession>
<proteinExistence type="predicted"/>
<comment type="caution">
    <text evidence="2">The sequence shown here is derived from an EMBL/GenBank/DDBJ whole genome shotgun (WGS) entry which is preliminary data.</text>
</comment>
<organism evidence="2 3">
    <name type="scientific">Solea senegalensis</name>
    <name type="common">Senegalese sole</name>
    <dbReference type="NCBI Taxonomy" id="28829"/>
    <lineage>
        <taxon>Eukaryota</taxon>
        <taxon>Metazoa</taxon>
        <taxon>Chordata</taxon>
        <taxon>Craniata</taxon>
        <taxon>Vertebrata</taxon>
        <taxon>Euteleostomi</taxon>
        <taxon>Actinopterygii</taxon>
        <taxon>Neopterygii</taxon>
        <taxon>Teleostei</taxon>
        <taxon>Neoteleostei</taxon>
        <taxon>Acanthomorphata</taxon>
        <taxon>Carangaria</taxon>
        <taxon>Pleuronectiformes</taxon>
        <taxon>Pleuronectoidei</taxon>
        <taxon>Soleidae</taxon>
        <taxon>Solea</taxon>
    </lineage>
</organism>
<feature type="region of interest" description="Disordered" evidence="1">
    <location>
        <begin position="121"/>
        <end position="166"/>
    </location>
</feature>
<reference evidence="2 3" key="1">
    <citation type="journal article" date="2021" name="Sci. Rep.">
        <title>Chromosome anchoring in Senegalese sole (Solea senegalensis) reveals sex-associated markers and genome rearrangements in flatfish.</title>
        <authorList>
            <person name="Guerrero-Cozar I."/>
            <person name="Gomez-Garrido J."/>
            <person name="Berbel C."/>
            <person name="Martinez-Blanch J.F."/>
            <person name="Alioto T."/>
            <person name="Claros M.G."/>
            <person name="Gagnaire P.A."/>
            <person name="Manchado M."/>
        </authorList>
    </citation>
    <scope>NUCLEOTIDE SEQUENCE [LARGE SCALE GENOMIC DNA]</scope>
    <source>
        <strain evidence="2">Sse05_10M</strain>
    </source>
</reference>
<gene>
    <name evidence="2" type="ORF">JOB18_046256</name>
</gene>
<protein>
    <submittedName>
        <fullName evidence="2">Uncharacterized protein</fullName>
    </submittedName>
</protein>
<keyword evidence="3" id="KW-1185">Reference proteome</keyword>